<reference evidence="1" key="1">
    <citation type="submission" date="2021-01" db="EMBL/GenBank/DDBJ databases">
        <title>Whole genome shotgun sequence of Dactylosporangium siamense NBRC 106093.</title>
        <authorList>
            <person name="Komaki H."/>
            <person name="Tamura T."/>
        </authorList>
    </citation>
    <scope>NUCLEOTIDE SEQUENCE</scope>
    <source>
        <strain evidence="1">NBRC 106093</strain>
    </source>
</reference>
<evidence type="ECO:0000313" key="1">
    <source>
        <dbReference type="EMBL" id="GIG45005.1"/>
    </source>
</evidence>
<dbReference type="Gene3D" id="2.60.120.10">
    <property type="entry name" value="Jelly Rolls"/>
    <property type="match status" value="1"/>
</dbReference>
<gene>
    <name evidence="1" type="ORF">Dsi01nite_030460</name>
</gene>
<accession>A0A919PM88</accession>
<dbReference type="AlphaFoldDB" id="A0A919PM88"/>
<dbReference type="Proteomes" id="UP000660611">
    <property type="component" value="Unassembled WGS sequence"/>
</dbReference>
<keyword evidence="2" id="KW-1185">Reference proteome</keyword>
<name>A0A919PM88_9ACTN</name>
<sequence>MIKGVARVVRMTDRLRRHPDAADVTVAEFLHLPAGVSIASLTLEPGAELAVARSDGDGEGLFVTHGSGWITSGQAGREDIVAGNIVYHDRDPDLVVGTEVGMILLHIRGGFMMPGPPG</sequence>
<organism evidence="1 2">
    <name type="scientific">Dactylosporangium siamense</name>
    <dbReference type="NCBI Taxonomy" id="685454"/>
    <lineage>
        <taxon>Bacteria</taxon>
        <taxon>Bacillati</taxon>
        <taxon>Actinomycetota</taxon>
        <taxon>Actinomycetes</taxon>
        <taxon>Micromonosporales</taxon>
        <taxon>Micromonosporaceae</taxon>
        <taxon>Dactylosporangium</taxon>
    </lineage>
</organism>
<protein>
    <submittedName>
        <fullName evidence="1">Uncharacterized protein</fullName>
    </submittedName>
</protein>
<dbReference type="EMBL" id="BONQ01000048">
    <property type="protein sequence ID" value="GIG45005.1"/>
    <property type="molecule type" value="Genomic_DNA"/>
</dbReference>
<comment type="caution">
    <text evidence="1">The sequence shown here is derived from an EMBL/GenBank/DDBJ whole genome shotgun (WGS) entry which is preliminary data.</text>
</comment>
<dbReference type="InterPro" id="IPR014710">
    <property type="entry name" value="RmlC-like_jellyroll"/>
</dbReference>
<dbReference type="SUPFAM" id="SSF51182">
    <property type="entry name" value="RmlC-like cupins"/>
    <property type="match status" value="1"/>
</dbReference>
<evidence type="ECO:0000313" key="2">
    <source>
        <dbReference type="Proteomes" id="UP000660611"/>
    </source>
</evidence>
<proteinExistence type="predicted"/>
<dbReference type="InterPro" id="IPR011051">
    <property type="entry name" value="RmlC_Cupin_sf"/>
</dbReference>